<dbReference type="FunCoup" id="F0ZNF7">
    <property type="interactions" value="111"/>
</dbReference>
<keyword evidence="5 7" id="KW-0472">Membrane</keyword>
<dbReference type="KEGG" id="dpp:DICPUDRAFT_88285"/>
<protein>
    <submittedName>
        <fullName evidence="8">Uncharacterized protein</fullName>
    </submittedName>
</protein>
<organism evidence="8 9">
    <name type="scientific">Dictyostelium purpureum</name>
    <name type="common">Slime mold</name>
    <dbReference type="NCBI Taxonomy" id="5786"/>
    <lineage>
        <taxon>Eukaryota</taxon>
        <taxon>Amoebozoa</taxon>
        <taxon>Evosea</taxon>
        <taxon>Eumycetozoa</taxon>
        <taxon>Dictyostelia</taxon>
        <taxon>Dictyosteliales</taxon>
        <taxon>Dictyosteliaceae</taxon>
        <taxon>Dictyostelium</taxon>
    </lineage>
</organism>
<accession>F0ZNF7</accession>
<dbReference type="GeneID" id="10499719"/>
<reference evidence="9" key="1">
    <citation type="journal article" date="2011" name="Genome Biol.">
        <title>Comparative genomics of the social amoebae Dictyostelium discoideum and Dictyostelium purpureum.</title>
        <authorList>
            <consortium name="US DOE Joint Genome Institute (JGI-PGF)"/>
            <person name="Sucgang R."/>
            <person name="Kuo A."/>
            <person name="Tian X."/>
            <person name="Salerno W."/>
            <person name="Parikh A."/>
            <person name="Feasley C.L."/>
            <person name="Dalin E."/>
            <person name="Tu H."/>
            <person name="Huang E."/>
            <person name="Barry K."/>
            <person name="Lindquist E."/>
            <person name="Shapiro H."/>
            <person name="Bruce D."/>
            <person name="Schmutz J."/>
            <person name="Salamov A."/>
            <person name="Fey P."/>
            <person name="Gaudet P."/>
            <person name="Anjard C."/>
            <person name="Babu M.M."/>
            <person name="Basu S."/>
            <person name="Bushmanova Y."/>
            <person name="van der Wel H."/>
            <person name="Katoh-Kurasawa M."/>
            <person name="Dinh C."/>
            <person name="Coutinho P.M."/>
            <person name="Saito T."/>
            <person name="Elias M."/>
            <person name="Schaap P."/>
            <person name="Kay R.R."/>
            <person name="Henrissat B."/>
            <person name="Eichinger L."/>
            <person name="Rivero F."/>
            <person name="Putnam N.H."/>
            <person name="West C.M."/>
            <person name="Loomis W.F."/>
            <person name="Chisholm R.L."/>
            <person name="Shaulsky G."/>
            <person name="Strassmann J.E."/>
            <person name="Queller D.C."/>
            <person name="Kuspa A."/>
            <person name="Grigoriev I.V."/>
        </authorList>
    </citation>
    <scope>NUCLEOTIDE SEQUENCE [LARGE SCALE GENOMIC DNA]</scope>
    <source>
        <strain evidence="9">QSDP1</strain>
    </source>
</reference>
<dbReference type="PANTHER" id="PTHR33966">
    <property type="entry name" value="PROTEIN ODR-4 HOMOLOG"/>
    <property type="match status" value="1"/>
</dbReference>
<dbReference type="InterPro" id="IPR029454">
    <property type="entry name" value="ODR-4-like"/>
</dbReference>
<sequence>MIINSNIKTLLEERSKKITSSIEFGLLIGQQSNINDEAYVLGFFPSPPQLSEYSDTNTEKKQEQQEKITTNDLKKLIDKEWILEFCFQVYRMLYGGISIVGFYIITPDNEILNDDDEFFIKLLKFLDANMTEPIKSIQFISYSLKTNLINGKLTNSSLNYRLKSTEIKIINSLENEFLKFSCNFPIDIVLHSKKKIEDINVVDLKKQVKETFNNLFKDSLFLIDNEVVKENIISSTLKNSNNNNFSIDILIKQLDSNFTIESSNTPFHFQFNSNTNCIAFAHKSEQVSTIYQYIKQDIIKSFESRLDIINDELLNNPSVVSNQSNSILTISNDLPILLPRRVNIQWIGNSITICDYLSNHDEINDCIERLSDLLQFDSPSSKIISYEKLNSVSPLNGNNTNNNGIDNNNKLKLDNNNNIKNNTVINRHSNSQSSNVSSTLSPISNTVPKKNIFKDNNNFYLIILLVSIIVLLIGYFFK</sequence>
<comment type="subcellular location">
    <subcellularLocation>
        <location evidence="1">Membrane</location>
    </subcellularLocation>
</comment>
<dbReference type="PANTHER" id="PTHR33966:SF1">
    <property type="entry name" value="PROTEIN ODR-4 HOMOLOG"/>
    <property type="match status" value="1"/>
</dbReference>
<dbReference type="EMBL" id="GL871094">
    <property type="protein sequence ID" value="EGC34506.1"/>
    <property type="molecule type" value="Genomic_DNA"/>
</dbReference>
<dbReference type="AlphaFoldDB" id="F0ZNF7"/>
<comment type="similarity">
    <text evidence="2">Belongs to the ODR-4 family.</text>
</comment>
<evidence type="ECO:0000256" key="3">
    <source>
        <dbReference type="ARBA" id="ARBA00022692"/>
    </source>
</evidence>
<dbReference type="STRING" id="5786.F0ZNF7"/>
<evidence type="ECO:0000256" key="6">
    <source>
        <dbReference type="SAM" id="MobiDB-lite"/>
    </source>
</evidence>
<feature type="region of interest" description="Disordered" evidence="6">
    <location>
        <begin position="422"/>
        <end position="441"/>
    </location>
</feature>
<dbReference type="eggNOG" id="ENOG502RD3I">
    <property type="taxonomic scope" value="Eukaryota"/>
</dbReference>
<evidence type="ECO:0000256" key="1">
    <source>
        <dbReference type="ARBA" id="ARBA00004370"/>
    </source>
</evidence>
<proteinExistence type="inferred from homology"/>
<dbReference type="OMA" id="RRVNIQW"/>
<keyword evidence="9" id="KW-1185">Reference proteome</keyword>
<evidence type="ECO:0000256" key="7">
    <source>
        <dbReference type="SAM" id="Phobius"/>
    </source>
</evidence>
<dbReference type="VEuPathDB" id="AmoebaDB:DICPUDRAFT_88285"/>
<keyword evidence="3 7" id="KW-0812">Transmembrane</keyword>
<evidence type="ECO:0000313" key="9">
    <source>
        <dbReference type="Proteomes" id="UP000001064"/>
    </source>
</evidence>
<feature type="transmembrane region" description="Helical" evidence="7">
    <location>
        <begin position="459"/>
        <end position="477"/>
    </location>
</feature>
<keyword evidence="4 7" id="KW-1133">Transmembrane helix</keyword>
<name>F0ZNF7_DICPU</name>
<dbReference type="RefSeq" id="XP_003288942.1">
    <property type="nucleotide sequence ID" value="XM_003288894.1"/>
</dbReference>
<evidence type="ECO:0000256" key="5">
    <source>
        <dbReference type="ARBA" id="ARBA00023136"/>
    </source>
</evidence>
<evidence type="ECO:0000313" key="8">
    <source>
        <dbReference type="EMBL" id="EGC34506.1"/>
    </source>
</evidence>
<dbReference type="OrthoDB" id="21458at2759"/>
<dbReference type="Pfam" id="PF14778">
    <property type="entry name" value="ODR4-like"/>
    <property type="match status" value="1"/>
</dbReference>
<evidence type="ECO:0000256" key="2">
    <source>
        <dbReference type="ARBA" id="ARBA00010131"/>
    </source>
</evidence>
<dbReference type="GO" id="GO:0016020">
    <property type="term" value="C:membrane"/>
    <property type="evidence" value="ECO:0007669"/>
    <property type="project" value="UniProtKB-SubCell"/>
</dbReference>
<dbReference type="InParanoid" id="F0ZNF7"/>
<evidence type="ECO:0000256" key="4">
    <source>
        <dbReference type="ARBA" id="ARBA00022989"/>
    </source>
</evidence>
<gene>
    <name evidence="8" type="ORF">DICPUDRAFT_88285</name>
</gene>
<dbReference type="Proteomes" id="UP000001064">
    <property type="component" value="Unassembled WGS sequence"/>
</dbReference>
<dbReference type="GO" id="GO:0008104">
    <property type="term" value="P:intracellular protein localization"/>
    <property type="evidence" value="ECO:0000318"/>
    <property type="project" value="GO_Central"/>
</dbReference>